<evidence type="ECO:0008006" key="4">
    <source>
        <dbReference type="Google" id="ProtNLM"/>
    </source>
</evidence>
<gene>
    <name evidence="2" type="ORF">K4H28_07745</name>
</gene>
<evidence type="ECO:0000313" key="2">
    <source>
        <dbReference type="EMBL" id="QZA79277.1"/>
    </source>
</evidence>
<feature type="chain" id="PRO_5047271016" description="Alginate export domain-containing protein" evidence="1">
    <location>
        <begin position="22"/>
        <end position="414"/>
    </location>
</feature>
<keyword evidence="1" id="KW-0732">Signal</keyword>
<feature type="signal peptide" evidence="1">
    <location>
        <begin position="1"/>
        <end position="21"/>
    </location>
</feature>
<keyword evidence="3" id="KW-1185">Reference proteome</keyword>
<sequence length="414" mass="46043">MMRANCLVLLIAWAIYQPVFADDLDALNLADSAALSAVKPRDWNLFIEGMYGSVNLNNDQGDIPIDRLSLDLQVDTALTPELRFYVANRFDVSGQDHQHETVNTLKEAYLSWQMASNTALDLGRINQRNGVAMGYNPSDFFKVDALRSVVSIAPSSLRENRLGAGMIRGQYLWNSGAITALFAPKLADQRDSATFALDFGASNPRHRWQVSATQKISDGVAPQLIVFGEQGQSPQVGLNLSLLASDALSVYAEYSGGQSASLLNQSKQVDSPTRFYSRLATGATYTFPANVSVNLEYQYNGAALSKADWQALGQQPAAYWAYRSHVFSAQDMPTQYAAFAFVTWNDALVADLDLNWMFRHDLVDHSQQSWLEARYHFPRVDLALQWQYQQGSAGSVYGALPQRQSIQALLKYFF</sequence>
<dbReference type="EMBL" id="CP081150">
    <property type="protein sequence ID" value="QZA79277.1"/>
    <property type="molecule type" value="Genomic_DNA"/>
</dbReference>
<dbReference type="RefSeq" id="WP_221007796.1">
    <property type="nucleotide sequence ID" value="NZ_CP081150.1"/>
</dbReference>
<evidence type="ECO:0000256" key="1">
    <source>
        <dbReference type="SAM" id="SignalP"/>
    </source>
</evidence>
<name>A0ABX8ZAD4_9NEIS</name>
<dbReference type="Proteomes" id="UP000825679">
    <property type="component" value="Chromosome"/>
</dbReference>
<evidence type="ECO:0000313" key="3">
    <source>
        <dbReference type="Proteomes" id="UP000825679"/>
    </source>
</evidence>
<proteinExistence type="predicted"/>
<organism evidence="2 3">
    <name type="scientific">Deefgea tanakiae</name>
    <dbReference type="NCBI Taxonomy" id="2865840"/>
    <lineage>
        <taxon>Bacteria</taxon>
        <taxon>Pseudomonadati</taxon>
        <taxon>Pseudomonadota</taxon>
        <taxon>Betaproteobacteria</taxon>
        <taxon>Neisseriales</taxon>
        <taxon>Chitinibacteraceae</taxon>
        <taxon>Deefgea</taxon>
    </lineage>
</organism>
<reference evidence="2 3" key="1">
    <citation type="submission" date="2021-08" db="EMBL/GenBank/DDBJ databases">
        <title>complete genome sequencing of Deefgea sp. D25.</title>
        <authorList>
            <person name="Bae J.-W."/>
            <person name="Gim D.-H."/>
        </authorList>
    </citation>
    <scope>NUCLEOTIDE SEQUENCE [LARGE SCALE GENOMIC DNA]</scope>
    <source>
        <strain evidence="2 3">D25</strain>
    </source>
</reference>
<protein>
    <recommendedName>
        <fullName evidence="4">Alginate export domain-containing protein</fullName>
    </recommendedName>
</protein>
<accession>A0ABX8ZAD4</accession>